<dbReference type="OrthoDB" id="5460334at2"/>
<evidence type="ECO:0008006" key="3">
    <source>
        <dbReference type="Google" id="ProtNLM"/>
    </source>
</evidence>
<dbReference type="Proteomes" id="UP000186323">
    <property type="component" value="Chromosome I"/>
</dbReference>
<gene>
    <name evidence="1" type="ORF">DESPIGER_0189</name>
</gene>
<accession>A0A1K1LBJ9</accession>
<sequence length="242" mass="26657">MTYSLAGQTITAPDASGHGLDISNGQDWLVEDCLIDLSACPLGQLDEAVGVVWGSSAVFRRCVIRGAAKLVLCGSGDTDKVNVERGKTVIFEDCILEDFGRRGPEAQSGMRVMLRGCLIRNWCAPDRFDVRSFGSWAHHGGSIEAVGCVFDQPRFWHGWHIMARDWLAHLGQAWNDEDLRGLLRPANWLPGVCRGLVATAGGQVRAENCHATRWWIRLEGHHGPRMSPNQAQALMARLEGML</sequence>
<dbReference type="InterPro" id="IPR011050">
    <property type="entry name" value="Pectin_lyase_fold/virulence"/>
</dbReference>
<keyword evidence="2" id="KW-1185">Reference proteome</keyword>
<organism evidence="1 2">
    <name type="scientific">Desulfovibrio piger</name>
    <dbReference type="NCBI Taxonomy" id="901"/>
    <lineage>
        <taxon>Bacteria</taxon>
        <taxon>Pseudomonadati</taxon>
        <taxon>Thermodesulfobacteriota</taxon>
        <taxon>Desulfovibrionia</taxon>
        <taxon>Desulfovibrionales</taxon>
        <taxon>Desulfovibrionaceae</taxon>
        <taxon>Desulfovibrio</taxon>
    </lineage>
</organism>
<proteinExistence type="predicted"/>
<name>A0A1K1LBJ9_9BACT</name>
<dbReference type="AlphaFoldDB" id="A0A1K1LBJ9"/>
<dbReference type="KEGG" id="dpg:DESPIGER_0189"/>
<evidence type="ECO:0000313" key="2">
    <source>
        <dbReference type="Proteomes" id="UP000186323"/>
    </source>
</evidence>
<dbReference type="EMBL" id="LT630450">
    <property type="protein sequence ID" value="SFV72091.1"/>
    <property type="molecule type" value="Genomic_DNA"/>
</dbReference>
<dbReference type="RefSeq" id="WP_072331890.1">
    <property type="nucleotide sequence ID" value="NZ_LT630450.1"/>
</dbReference>
<evidence type="ECO:0000313" key="1">
    <source>
        <dbReference type="EMBL" id="SFV72091.1"/>
    </source>
</evidence>
<protein>
    <recommendedName>
        <fullName evidence="3">Right handed beta helix domain-containing protein</fullName>
    </recommendedName>
</protein>
<reference evidence="2" key="1">
    <citation type="submission" date="2016-10" db="EMBL/GenBank/DDBJ databases">
        <authorList>
            <person name="Wegmann U."/>
        </authorList>
    </citation>
    <scope>NUCLEOTIDE SEQUENCE [LARGE SCALE GENOMIC DNA]</scope>
</reference>
<dbReference type="SUPFAM" id="SSF51126">
    <property type="entry name" value="Pectin lyase-like"/>
    <property type="match status" value="1"/>
</dbReference>